<feature type="domain" description="AB hydrolase-1" evidence="1">
    <location>
        <begin position="20"/>
        <end position="130"/>
    </location>
</feature>
<sequence length="278" mass="29348">MATIDVNGTTLYHEQRGAGPPLLFISGATGDAGHWTEVADALADEYTVVTYDRRANSRSPRPEGYTTASLPEQADDAAALIEALGLAPALVYGNSAGALILTDLVLRRPDLLRGAVLHEPPFAAVTSHPDEVLGTLQQIITDGMAQGGPARATELFLRSVSGDEVYDAFAPDLRDRMLGNGEVLFAVEMEPIMGYLPTVEQLSGVRVPCVVASGAENRDPTAPGHWFWEAAQWVADGLGVPLLETPGAHVPQASHPAELVAMLRPVLARVATSSPVTA</sequence>
<name>A0ABP9CGC9_9PSEU</name>
<dbReference type="RefSeq" id="WP_345423541.1">
    <property type="nucleotide sequence ID" value="NZ_BAABHO010000067.1"/>
</dbReference>
<dbReference type="Pfam" id="PF00561">
    <property type="entry name" value="Abhydrolase_1"/>
    <property type="match status" value="1"/>
</dbReference>
<keyword evidence="2" id="KW-0378">Hydrolase</keyword>
<dbReference type="Proteomes" id="UP001500928">
    <property type="component" value="Unassembled WGS sequence"/>
</dbReference>
<dbReference type="GO" id="GO:0016787">
    <property type="term" value="F:hydrolase activity"/>
    <property type="evidence" value="ECO:0007669"/>
    <property type="project" value="UniProtKB-KW"/>
</dbReference>
<dbReference type="InterPro" id="IPR000073">
    <property type="entry name" value="AB_hydrolase_1"/>
</dbReference>
<accession>A0ABP9CGC9</accession>
<dbReference type="PANTHER" id="PTHR43433">
    <property type="entry name" value="HYDROLASE, ALPHA/BETA FOLD FAMILY PROTEIN"/>
    <property type="match status" value="1"/>
</dbReference>
<keyword evidence="3" id="KW-1185">Reference proteome</keyword>
<evidence type="ECO:0000313" key="3">
    <source>
        <dbReference type="Proteomes" id="UP001500928"/>
    </source>
</evidence>
<dbReference type="InterPro" id="IPR050471">
    <property type="entry name" value="AB_hydrolase"/>
</dbReference>
<gene>
    <name evidence="2" type="ORF">GCM10023200_54410</name>
</gene>
<protein>
    <submittedName>
        <fullName evidence="2">Alpha/beta hydrolase</fullName>
    </submittedName>
</protein>
<evidence type="ECO:0000313" key="2">
    <source>
        <dbReference type="EMBL" id="GAA4809729.1"/>
    </source>
</evidence>
<dbReference type="Gene3D" id="3.40.50.1820">
    <property type="entry name" value="alpha/beta hydrolase"/>
    <property type="match status" value="1"/>
</dbReference>
<reference evidence="3" key="1">
    <citation type="journal article" date="2019" name="Int. J. Syst. Evol. Microbiol.">
        <title>The Global Catalogue of Microorganisms (GCM) 10K type strain sequencing project: providing services to taxonomists for standard genome sequencing and annotation.</title>
        <authorList>
            <consortium name="The Broad Institute Genomics Platform"/>
            <consortium name="The Broad Institute Genome Sequencing Center for Infectious Disease"/>
            <person name="Wu L."/>
            <person name="Ma J."/>
        </authorList>
    </citation>
    <scope>NUCLEOTIDE SEQUENCE [LARGE SCALE GENOMIC DNA]</scope>
    <source>
        <strain evidence="3">JCM 17979</strain>
    </source>
</reference>
<dbReference type="PANTHER" id="PTHR43433:SF5">
    <property type="entry name" value="AB HYDROLASE-1 DOMAIN-CONTAINING PROTEIN"/>
    <property type="match status" value="1"/>
</dbReference>
<comment type="caution">
    <text evidence="2">The sequence shown here is derived from an EMBL/GenBank/DDBJ whole genome shotgun (WGS) entry which is preliminary data.</text>
</comment>
<dbReference type="InterPro" id="IPR029058">
    <property type="entry name" value="AB_hydrolase_fold"/>
</dbReference>
<evidence type="ECO:0000259" key="1">
    <source>
        <dbReference type="Pfam" id="PF00561"/>
    </source>
</evidence>
<dbReference type="EMBL" id="BAABHO010000067">
    <property type="protein sequence ID" value="GAA4809729.1"/>
    <property type="molecule type" value="Genomic_DNA"/>
</dbReference>
<dbReference type="SUPFAM" id="SSF53474">
    <property type="entry name" value="alpha/beta-Hydrolases"/>
    <property type="match status" value="1"/>
</dbReference>
<organism evidence="2 3">
    <name type="scientific">Actinomycetospora chlora</name>
    <dbReference type="NCBI Taxonomy" id="663608"/>
    <lineage>
        <taxon>Bacteria</taxon>
        <taxon>Bacillati</taxon>
        <taxon>Actinomycetota</taxon>
        <taxon>Actinomycetes</taxon>
        <taxon>Pseudonocardiales</taxon>
        <taxon>Pseudonocardiaceae</taxon>
        <taxon>Actinomycetospora</taxon>
    </lineage>
</organism>
<proteinExistence type="predicted"/>